<accession>A0A420YHZ6</accession>
<evidence type="ECO:0000313" key="3">
    <source>
        <dbReference type="Proteomes" id="UP000275385"/>
    </source>
</evidence>
<name>A0A420YHZ6_9PEZI</name>
<comment type="caution">
    <text evidence="2">The sequence shown here is derived from an EMBL/GenBank/DDBJ whole genome shotgun (WGS) entry which is preliminary data.</text>
</comment>
<sequence>MEDIVPYPDPAHLPVPLDATTVALPDSRSHSSVSSYGSFGSDLKPPSPVYTKLSLTDAYPFAFMNPNPAEPHQPPYGQPARRPTPEGVPSWPRYRILATPTGNVLVDNFNAGLNGYPLPFIAEREVDADDGERQSERRRWWPWGENGKKKKQRKASNRSARTGPSARNISTTRGVDDAVRGGRRAGWLHYRGKAAYEEMGGPQGLLQGDPGSPNGNVTTQPEPQPGMDPTGGDENHVNRGRRGSSNSDPAAQTHCIFCQCCQCCTCDLKCRDLLKGRQKLA</sequence>
<reference evidence="2 3" key="1">
    <citation type="submission" date="2018-08" db="EMBL/GenBank/DDBJ databases">
        <title>Draft genome of the lignicolous fungus Coniochaeta pulveracea.</title>
        <authorList>
            <person name="Borstlap C.J."/>
            <person name="De Witt R.N."/>
            <person name="Botha A."/>
            <person name="Volschenk H."/>
        </authorList>
    </citation>
    <scope>NUCLEOTIDE SEQUENCE [LARGE SCALE GENOMIC DNA]</scope>
    <source>
        <strain evidence="2 3">CAB683</strain>
    </source>
</reference>
<dbReference type="Proteomes" id="UP000275385">
    <property type="component" value="Unassembled WGS sequence"/>
</dbReference>
<gene>
    <name evidence="2" type="ORF">DL546_009213</name>
</gene>
<feature type="region of interest" description="Disordered" evidence="1">
    <location>
        <begin position="199"/>
        <end position="246"/>
    </location>
</feature>
<evidence type="ECO:0000256" key="1">
    <source>
        <dbReference type="SAM" id="MobiDB-lite"/>
    </source>
</evidence>
<feature type="compositionally biased region" description="Pro residues" evidence="1">
    <location>
        <begin position="68"/>
        <end position="77"/>
    </location>
</feature>
<feature type="region of interest" description="Disordered" evidence="1">
    <location>
        <begin position="127"/>
        <end position="177"/>
    </location>
</feature>
<evidence type="ECO:0000313" key="2">
    <source>
        <dbReference type="EMBL" id="RKU47461.1"/>
    </source>
</evidence>
<dbReference type="EMBL" id="QVQW01000009">
    <property type="protein sequence ID" value="RKU47461.1"/>
    <property type="molecule type" value="Genomic_DNA"/>
</dbReference>
<feature type="compositionally biased region" description="Polar residues" evidence="1">
    <location>
        <begin position="157"/>
        <end position="172"/>
    </location>
</feature>
<dbReference type="AlphaFoldDB" id="A0A420YHZ6"/>
<keyword evidence="3" id="KW-1185">Reference proteome</keyword>
<protein>
    <submittedName>
        <fullName evidence="2">Uncharacterized protein</fullName>
    </submittedName>
</protein>
<organism evidence="2 3">
    <name type="scientific">Coniochaeta pulveracea</name>
    <dbReference type="NCBI Taxonomy" id="177199"/>
    <lineage>
        <taxon>Eukaryota</taxon>
        <taxon>Fungi</taxon>
        <taxon>Dikarya</taxon>
        <taxon>Ascomycota</taxon>
        <taxon>Pezizomycotina</taxon>
        <taxon>Sordariomycetes</taxon>
        <taxon>Sordariomycetidae</taxon>
        <taxon>Coniochaetales</taxon>
        <taxon>Coniochaetaceae</taxon>
        <taxon>Coniochaeta</taxon>
    </lineage>
</organism>
<proteinExistence type="predicted"/>
<feature type="region of interest" description="Disordered" evidence="1">
    <location>
        <begin position="67"/>
        <end position="87"/>
    </location>
</feature>